<dbReference type="SUPFAM" id="SSF54211">
    <property type="entry name" value="Ribosomal protein S5 domain 2-like"/>
    <property type="match status" value="1"/>
</dbReference>
<dbReference type="InterPro" id="IPR006204">
    <property type="entry name" value="GHMP_kinase_N_dom"/>
</dbReference>
<dbReference type="GO" id="GO:0009088">
    <property type="term" value="P:threonine biosynthetic process"/>
    <property type="evidence" value="ECO:0007669"/>
    <property type="project" value="UniProtKB-UniRule"/>
</dbReference>
<evidence type="ECO:0000256" key="4">
    <source>
        <dbReference type="ARBA" id="ARBA00017858"/>
    </source>
</evidence>
<evidence type="ECO:0000256" key="11">
    <source>
        <dbReference type="ARBA" id="ARBA00049375"/>
    </source>
</evidence>
<proteinExistence type="inferred from homology"/>
<dbReference type="EMBL" id="JPOS01000018">
    <property type="protein sequence ID" value="KGE88685.1"/>
    <property type="molecule type" value="Genomic_DNA"/>
</dbReference>
<dbReference type="AlphaFoldDB" id="A0A098S9A2"/>
<dbReference type="PRINTS" id="PR00958">
    <property type="entry name" value="HOMSERKINASE"/>
</dbReference>
<keyword evidence="10 12" id="KW-0067">ATP-binding</keyword>
<keyword evidence="6 12" id="KW-0808">Transferase</keyword>
<name>A0A098S9A2_9BACT</name>
<dbReference type="OrthoDB" id="9769912at2"/>
<evidence type="ECO:0000256" key="3">
    <source>
        <dbReference type="ARBA" id="ARBA00012078"/>
    </source>
</evidence>
<dbReference type="PANTHER" id="PTHR20861:SF1">
    <property type="entry name" value="HOMOSERINE KINASE"/>
    <property type="match status" value="1"/>
</dbReference>
<organism evidence="15 16">
    <name type="scientific">Phaeodactylibacter xiamenensis</name>
    <dbReference type="NCBI Taxonomy" id="1524460"/>
    <lineage>
        <taxon>Bacteria</taxon>
        <taxon>Pseudomonadati</taxon>
        <taxon>Bacteroidota</taxon>
        <taxon>Saprospiria</taxon>
        <taxon>Saprospirales</taxon>
        <taxon>Haliscomenobacteraceae</taxon>
        <taxon>Phaeodactylibacter</taxon>
    </lineage>
</organism>
<keyword evidence="8 12" id="KW-0547">Nucleotide-binding</keyword>
<keyword evidence="16" id="KW-1185">Reference proteome</keyword>
<dbReference type="Pfam" id="PF08544">
    <property type="entry name" value="GHMP_kinases_C"/>
    <property type="match status" value="1"/>
</dbReference>
<comment type="similarity">
    <text evidence="2 12">Belongs to the GHMP kinase family. Homoserine kinase subfamily.</text>
</comment>
<dbReference type="STRING" id="1524460.IX84_08450"/>
<feature type="binding site" evidence="12">
    <location>
        <begin position="92"/>
        <end position="102"/>
    </location>
    <ligand>
        <name>ATP</name>
        <dbReference type="ChEBI" id="CHEBI:30616"/>
    </ligand>
</feature>
<evidence type="ECO:0000256" key="2">
    <source>
        <dbReference type="ARBA" id="ARBA00007370"/>
    </source>
</evidence>
<evidence type="ECO:0000256" key="10">
    <source>
        <dbReference type="ARBA" id="ARBA00022840"/>
    </source>
</evidence>
<dbReference type="PANTHER" id="PTHR20861">
    <property type="entry name" value="HOMOSERINE/4-DIPHOSPHOCYTIDYL-2-C-METHYL-D-ERYTHRITOL KINASE"/>
    <property type="match status" value="1"/>
</dbReference>
<evidence type="ECO:0000256" key="1">
    <source>
        <dbReference type="ARBA" id="ARBA00005015"/>
    </source>
</evidence>
<dbReference type="Gene3D" id="3.30.70.890">
    <property type="entry name" value="GHMP kinase, C-terminal domain"/>
    <property type="match status" value="1"/>
</dbReference>
<comment type="caution">
    <text evidence="15">The sequence shown here is derived from an EMBL/GenBank/DDBJ whole genome shotgun (WGS) entry which is preliminary data.</text>
</comment>
<feature type="domain" description="GHMP kinase C-terminal" evidence="14">
    <location>
        <begin position="213"/>
        <end position="288"/>
    </location>
</feature>
<dbReference type="PIRSF" id="PIRSF000676">
    <property type="entry name" value="Homoser_kin"/>
    <property type="match status" value="1"/>
</dbReference>
<keyword evidence="7 12" id="KW-0791">Threonine biosynthesis</keyword>
<comment type="catalytic activity">
    <reaction evidence="11 12">
        <text>L-homoserine + ATP = O-phospho-L-homoserine + ADP + H(+)</text>
        <dbReference type="Rhea" id="RHEA:13985"/>
        <dbReference type="ChEBI" id="CHEBI:15378"/>
        <dbReference type="ChEBI" id="CHEBI:30616"/>
        <dbReference type="ChEBI" id="CHEBI:57476"/>
        <dbReference type="ChEBI" id="CHEBI:57590"/>
        <dbReference type="ChEBI" id="CHEBI:456216"/>
        <dbReference type="EC" id="2.7.1.39"/>
    </reaction>
</comment>
<evidence type="ECO:0000256" key="9">
    <source>
        <dbReference type="ARBA" id="ARBA00022777"/>
    </source>
</evidence>
<evidence type="ECO:0000256" key="7">
    <source>
        <dbReference type="ARBA" id="ARBA00022697"/>
    </source>
</evidence>
<dbReference type="Pfam" id="PF00288">
    <property type="entry name" value="GHMP_kinases_N"/>
    <property type="match status" value="1"/>
</dbReference>
<dbReference type="InterPro" id="IPR020568">
    <property type="entry name" value="Ribosomal_Su5_D2-typ_SF"/>
</dbReference>
<comment type="pathway">
    <text evidence="1 12">Amino-acid biosynthesis; L-threonine biosynthesis; L-threonine from L-aspartate: step 4/5.</text>
</comment>
<comment type="function">
    <text evidence="12">Catalyzes the ATP-dependent phosphorylation of L-homoserine to L-homoserine phosphate.</text>
</comment>
<sequence>MNKEVRVFAPATVANVAVGFDILGFAIDGPGDEVVARLAEGSGVRITSISGDGGKLPLKAEKNTAGFAAIRLLEQLGKSGLGVELEIHKKMPFGSGLGSSAASAAAGVMAINALLDMPVPKMESLHCAVLGEQIADGAYHADNVAPSLLGGIIFIRANEGLDVHSLPIPDELHAAVVYPHVSILTKDARDVLSPTTTLPQCIQQTGNLGGLVVGLYESDYELIGRSLQDVIIEPQRAQLIPGFSTVKSAALEAGALGCSISGAGPSVFALCKGREVAQTAGAAMQQAFLTQDIPCDLFVSPINKEGAKILA</sequence>
<dbReference type="NCBIfam" id="TIGR00191">
    <property type="entry name" value="thrB"/>
    <property type="match status" value="1"/>
</dbReference>
<protein>
    <recommendedName>
        <fullName evidence="4 12">Homoserine kinase</fullName>
        <shortName evidence="12">HK</shortName>
        <shortName evidence="12">HSK</shortName>
        <ecNumber evidence="3 12">2.7.1.39</ecNumber>
    </recommendedName>
</protein>
<dbReference type="InterPro" id="IPR014721">
    <property type="entry name" value="Ribsml_uS5_D2-typ_fold_subgr"/>
</dbReference>
<dbReference type="GO" id="GO:0004413">
    <property type="term" value="F:homoserine kinase activity"/>
    <property type="evidence" value="ECO:0007669"/>
    <property type="project" value="UniProtKB-UniRule"/>
</dbReference>
<evidence type="ECO:0000259" key="13">
    <source>
        <dbReference type="Pfam" id="PF00288"/>
    </source>
</evidence>
<dbReference type="InterPro" id="IPR000870">
    <property type="entry name" value="Homoserine_kinase"/>
</dbReference>
<dbReference type="NCBIfam" id="NF002288">
    <property type="entry name" value="PRK01212.1-4"/>
    <property type="match status" value="1"/>
</dbReference>
<dbReference type="InterPro" id="IPR006203">
    <property type="entry name" value="GHMP_knse_ATP-bd_CS"/>
</dbReference>
<evidence type="ECO:0000256" key="8">
    <source>
        <dbReference type="ARBA" id="ARBA00022741"/>
    </source>
</evidence>
<dbReference type="GO" id="GO:0005737">
    <property type="term" value="C:cytoplasm"/>
    <property type="evidence" value="ECO:0007669"/>
    <property type="project" value="UniProtKB-SubCell"/>
</dbReference>
<keyword evidence="9 12" id="KW-0418">Kinase</keyword>
<dbReference type="UniPathway" id="UPA00050">
    <property type="reaction ID" value="UER00064"/>
</dbReference>
<dbReference type="RefSeq" id="WP_044218488.1">
    <property type="nucleotide sequence ID" value="NZ_JBKAGJ010000018.1"/>
</dbReference>
<dbReference type="Gene3D" id="3.30.230.10">
    <property type="match status" value="1"/>
</dbReference>
<dbReference type="HAMAP" id="MF_00384">
    <property type="entry name" value="Homoser_kinase"/>
    <property type="match status" value="1"/>
</dbReference>
<feature type="domain" description="GHMP kinase N-terminal" evidence="13">
    <location>
        <begin position="68"/>
        <end position="151"/>
    </location>
</feature>
<evidence type="ECO:0000313" key="16">
    <source>
        <dbReference type="Proteomes" id="UP000029736"/>
    </source>
</evidence>
<evidence type="ECO:0000313" key="15">
    <source>
        <dbReference type="EMBL" id="KGE88685.1"/>
    </source>
</evidence>
<evidence type="ECO:0000256" key="5">
    <source>
        <dbReference type="ARBA" id="ARBA00022605"/>
    </source>
</evidence>
<keyword evidence="12" id="KW-0963">Cytoplasm</keyword>
<dbReference type="InterPro" id="IPR013750">
    <property type="entry name" value="GHMP_kinase_C_dom"/>
</dbReference>
<gene>
    <name evidence="12" type="primary">thrB</name>
    <name evidence="15" type="ORF">IX84_08450</name>
</gene>
<dbReference type="SUPFAM" id="SSF55060">
    <property type="entry name" value="GHMP Kinase, C-terminal domain"/>
    <property type="match status" value="1"/>
</dbReference>
<comment type="subcellular location">
    <subcellularLocation>
        <location evidence="12">Cytoplasm</location>
    </subcellularLocation>
</comment>
<dbReference type="InterPro" id="IPR036554">
    <property type="entry name" value="GHMP_kinase_C_sf"/>
</dbReference>
<dbReference type="PROSITE" id="PS00627">
    <property type="entry name" value="GHMP_KINASES_ATP"/>
    <property type="match status" value="1"/>
</dbReference>
<evidence type="ECO:0000259" key="14">
    <source>
        <dbReference type="Pfam" id="PF08544"/>
    </source>
</evidence>
<dbReference type="Proteomes" id="UP000029736">
    <property type="component" value="Unassembled WGS sequence"/>
</dbReference>
<reference evidence="15 16" key="1">
    <citation type="journal article" date="2014" name="Int. J. Syst. Evol. Microbiol.">
        <title>Phaeodactylibacter xiamenensis gen. nov., sp. nov., a member of the family Saprospiraceae isolated from the marine alga Phaeodactylum tricornutum.</title>
        <authorList>
            <person name="Chen Z.Jr."/>
            <person name="Lei X."/>
            <person name="Lai Q."/>
            <person name="Li Y."/>
            <person name="Zhang B."/>
            <person name="Zhang J."/>
            <person name="Zhang H."/>
            <person name="Yang L."/>
            <person name="Zheng W."/>
            <person name="Tian Y."/>
            <person name="Yu Z."/>
            <person name="Xu H.Jr."/>
            <person name="Zheng T."/>
        </authorList>
    </citation>
    <scope>NUCLEOTIDE SEQUENCE [LARGE SCALE GENOMIC DNA]</scope>
    <source>
        <strain evidence="15 16">KD52</strain>
    </source>
</reference>
<evidence type="ECO:0000256" key="12">
    <source>
        <dbReference type="HAMAP-Rule" id="MF_00384"/>
    </source>
</evidence>
<accession>A0A098S9A2</accession>
<evidence type="ECO:0000256" key="6">
    <source>
        <dbReference type="ARBA" id="ARBA00022679"/>
    </source>
</evidence>
<dbReference type="EC" id="2.7.1.39" evidence="3 12"/>
<keyword evidence="5 12" id="KW-0028">Amino-acid biosynthesis</keyword>
<dbReference type="GO" id="GO:0005524">
    <property type="term" value="F:ATP binding"/>
    <property type="evidence" value="ECO:0007669"/>
    <property type="project" value="UniProtKB-UniRule"/>
</dbReference>